<protein>
    <submittedName>
        <fullName evidence="1">NAD(P)-binding protein</fullName>
    </submittedName>
</protein>
<dbReference type="RefSeq" id="WP_193498222.1">
    <property type="nucleotide sequence ID" value="NZ_CP063169.1"/>
</dbReference>
<dbReference type="Pfam" id="PF13450">
    <property type="entry name" value="NAD_binding_8"/>
    <property type="match status" value="1"/>
</dbReference>
<dbReference type="AlphaFoldDB" id="A0A7M1SVL2"/>
<organism evidence="1 2">
    <name type="scientific">Ruania alkalisoli</name>
    <dbReference type="NCBI Taxonomy" id="2779775"/>
    <lineage>
        <taxon>Bacteria</taxon>
        <taxon>Bacillati</taxon>
        <taxon>Actinomycetota</taxon>
        <taxon>Actinomycetes</taxon>
        <taxon>Micrococcales</taxon>
        <taxon>Ruaniaceae</taxon>
        <taxon>Ruania</taxon>
    </lineage>
</organism>
<dbReference type="Proteomes" id="UP000593758">
    <property type="component" value="Chromosome"/>
</dbReference>
<evidence type="ECO:0000313" key="1">
    <source>
        <dbReference type="EMBL" id="QOR71565.1"/>
    </source>
</evidence>
<accession>A0A7M1SVL2</accession>
<proteinExistence type="predicted"/>
<dbReference type="SUPFAM" id="SSF51905">
    <property type="entry name" value="FAD/NAD(P)-binding domain"/>
    <property type="match status" value="1"/>
</dbReference>
<gene>
    <name evidence="1" type="ORF">IM660_04540</name>
</gene>
<keyword evidence="2" id="KW-1185">Reference proteome</keyword>
<name>A0A7M1SVL2_9MICO</name>
<dbReference type="InterPro" id="IPR036188">
    <property type="entry name" value="FAD/NAD-bd_sf"/>
</dbReference>
<dbReference type="KEGG" id="halt:IM660_04540"/>
<dbReference type="EMBL" id="CP063169">
    <property type="protein sequence ID" value="QOR71565.1"/>
    <property type="molecule type" value="Genomic_DNA"/>
</dbReference>
<reference evidence="1 2" key="1">
    <citation type="submission" date="2020-10" db="EMBL/GenBank/DDBJ databases">
        <title>Haloactinobacterium sp. RN3S43, a bacterium isolated from saline soil.</title>
        <authorList>
            <person name="Sun J.-Q."/>
        </authorList>
    </citation>
    <scope>NUCLEOTIDE SEQUENCE [LARGE SCALE GENOMIC DNA]</scope>
    <source>
        <strain evidence="1 2">RN3S43</strain>
    </source>
</reference>
<sequence length="457" mass="49933">MGKVDSDYLVVGAGAAGMAFTDALIDHSDASVTLVDRRPGPGGHWLDAYPFVRLHQASSFYGVASTLLGEGRRQTQGPETGLHERADREQICAYYQSVLNDRFVASGQVRFIPRSHYDWDRRVLTCDGTRYEVSQRCRIVDARYLAPEIPATTPPPFEVADQVRVVAVNDLPRVDDAPSQYVIVGSGKTATDAVIWLLGQGVDPEAICWVRPREPWMLNRAKVQPDPDVFLGMAADIFESAVAARSVDDLFLRLEEAGVMMPINRALTPTMARAPTLATWELDLLRSIENVVRRGRLRRVERGRLNFDGGAVDVHDDALVVHCAAHGLRHESSMPIWGRDAITVQPTRAGFPCFGAALIGYIEATRVGDDAKNQVCPSSPYPSTPADWVRTNIHGTRSAMAFGAEPDIAAWAHTVALNPARVPAGLSSPALQAVQHRLATQTGPGLAALVRLHEREV</sequence>
<evidence type="ECO:0000313" key="2">
    <source>
        <dbReference type="Proteomes" id="UP000593758"/>
    </source>
</evidence>
<dbReference type="Gene3D" id="3.50.50.60">
    <property type="entry name" value="FAD/NAD(P)-binding domain"/>
    <property type="match status" value="1"/>
</dbReference>